<sequence length="514" mass="52828">MPLAESAPPAGAGPGGGTTGRAGGMREERDGTGSAPVRLATGVPGLDAVLGGGLTTGSTVLVAGQPGTGKTTLGNQLAFAHAAAGGRTIVATLLTEAHDLMLANLRGFRFFAPSLVGDRLRYLSLLRALEEGPDGVVAALRREVREASATLLVVDGTAVVADAAASGLDLRRFAQALQAQGALLGCTTVLLTSHGRKTGRRLGAHVDGVVVLAAERTDSRRVRTLEVAKLRGARHLEGAHDFAITEAGVTVSPRLEALGGRGRPAQDPGEGLGTGVAGLDAMLGGGLMPFSSTLVMGTPGAGKTLLGLSFLAEGARRGERGLIAGFHETTGDLVMTAAGIGLDLRLPIDAGLVRVLWDAPLEVSVDAWAWRLLEAVAEHRPRRVFIDAITDVQRLLAAPQRMPTYTAALVNELRARGATAMIAAEIDAYAEEQLLAPVPAASATMDNGILLRQVELRSELHRLVSVLKARRAATDPAIRAFTIGGQGISVAGPFAATSGLLTGRAAAADPDPSR</sequence>
<dbReference type="InterPro" id="IPR014774">
    <property type="entry name" value="KaiC-like_dom"/>
</dbReference>
<feature type="region of interest" description="Disordered" evidence="7">
    <location>
        <begin position="1"/>
        <end position="37"/>
    </location>
</feature>
<dbReference type="PIRSF" id="PIRSF039117">
    <property type="entry name" value="KaiC"/>
    <property type="match status" value="1"/>
</dbReference>
<protein>
    <recommendedName>
        <fullName evidence="1">non-specific serine/threonine protein kinase</fullName>
        <ecNumber evidence="1">2.7.11.1</ecNumber>
    </recommendedName>
</protein>
<evidence type="ECO:0000259" key="8">
    <source>
        <dbReference type="PROSITE" id="PS51146"/>
    </source>
</evidence>
<evidence type="ECO:0000256" key="5">
    <source>
        <dbReference type="ARBA" id="ARBA00022777"/>
    </source>
</evidence>
<dbReference type="PANTHER" id="PTHR42926:SF1">
    <property type="entry name" value="CIRCADIAN CLOCK OSCILLATOR PROTEIN KAIC 1"/>
    <property type="match status" value="1"/>
</dbReference>
<dbReference type="InterPro" id="IPR030665">
    <property type="entry name" value="KaiC"/>
</dbReference>
<evidence type="ECO:0000256" key="6">
    <source>
        <dbReference type="ARBA" id="ARBA00022801"/>
    </source>
</evidence>
<keyword evidence="5" id="KW-0418">Kinase</keyword>
<dbReference type="GO" id="GO:0016787">
    <property type="term" value="F:hydrolase activity"/>
    <property type="evidence" value="ECO:0007669"/>
    <property type="project" value="UniProtKB-KW"/>
</dbReference>
<dbReference type="SUPFAM" id="SSF52540">
    <property type="entry name" value="P-loop containing nucleoside triphosphate hydrolases"/>
    <property type="match status" value="2"/>
</dbReference>
<evidence type="ECO:0000256" key="3">
    <source>
        <dbReference type="ARBA" id="ARBA00022679"/>
    </source>
</evidence>
<keyword evidence="4" id="KW-0677">Repeat</keyword>
<dbReference type="AlphaFoldDB" id="A0A6J4TSP7"/>
<feature type="domain" description="KaiC" evidence="8">
    <location>
        <begin position="270"/>
        <end position="504"/>
    </location>
</feature>
<dbReference type="GO" id="GO:0004674">
    <property type="term" value="F:protein serine/threonine kinase activity"/>
    <property type="evidence" value="ECO:0007669"/>
    <property type="project" value="UniProtKB-EC"/>
</dbReference>
<name>A0A6J4TSP7_9BACT</name>
<evidence type="ECO:0000256" key="1">
    <source>
        <dbReference type="ARBA" id="ARBA00012513"/>
    </source>
</evidence>
<evidence type="ECO:0000256" key="4">
    <source>
        <dbReference type="ARBA" id="ARBA00022737"/>
    </source>
</evidence>
<dbReference type="InterPro" id="IPR010624">
    <property type="entry name" value="KaiC_dom"/>
</dbReference>
<keyword evidence="3" id="KW-0808">Transferase</keyword>
<keyword evidence="2" id="KW-0597">Phosphoprotein</keyword>
<dbReference type="Gene3D" id="3.40.50.300">
    <property type="entry name" value="P-loop containing nucleotide triphosphate hydrolases"/>
    <property type="match status" value="2"/>
</dbReference>
<dbReference type="EC" id="2.7.11.1" evidence="1"/>
<dbReference type="InterPro" id="IPR003593">
    <property type="entry name" value="AAA+_ATPase"/>
</dbReference>
<feature type="compositionally biased region" description="Gly residues" evidence="7">
    <location>
        <begin position="12"/>
        <end position="23"/>
    </location>
</feature>
<dbReference type="InterPro" id="IPR027417">
    <property type="entry name" value="P-loop_NTPase"/>
</dbReference>
<evidence type="ECO:0000313" key="9">
    <source>
        <dbReference type="EMBL" id="CAA9529411.1"/>
    </source>
</evidence>
<evidence type="ECO:0000256" key="7">
    <source>
        <dbReference type="SAM" id="MobiDB-lite"/>
    </source>
</evidence>
<dbReference type="PROSITE" id="PS51146">
    <property type="entry name" value="KAIC"/>
    <property type="match status" value="2"/>
</dbReference>
<gene>
    <name evidence="9" type="ORF">AVDCRST_MAG73-788</name>
</gene>
<dbReference type="GO" id="GO:0005524">
    <property type="term" value="F:ATP binding"/>
    <property type="evidence" value="ECO:0007669"/>
    <property type="project" value="InterPro"/>
</dbReference>
<organism evidence="9">
    <name type="scientific">uncultured Thermomicrobiales bacterium</name>
    <dbReference type="NCBI Taxonomy" id="1645740"/>
    <lineage>
        <taxon>Bacteria</taxon>
        <taxon>Pseudomonadati</taxon>
        <taxon>Thermomicrobiota</taxon>
        <taxon>Thermomicrobia</taxon>
        <taxon>Thermomicrobiales</taxon>
        <taxon>environmental samples</taxon>
    </lineage>
</organism>
<dbReference type="SMART" id="SM00382">
    <property type="entry name" value="AAA"/>
    <property type="match status" value="1"/>
</dbReference>
<keyword evidence="6" id="KW-0378">Hydrolase</keyword>
<evidence type="ECO:0000256" key="2">
    <source>
        <dbReference type="ARBA" id="ARBA00022553"/>
    </source>
</evidence>
<reference evidence="9" key="1">
    <citation type="submission" date="2020-02" db="EMBL/GenBank/DDBJ databases">
        <authorList>
            <person name="Meier V. D."/>
        </authorList>
    </citation>
    <scope>NUCLEOTIDE SEQUENCE</scope>
    <source>
        <strain evidence="9">AVDCRST_MAG73</strain>
    </source>
</reference>
<dbReference type="EMBL" id="CADCWE010000046">
    <property type="protein sequence ID" value="CAA9529411.1"/>
    <property type="molecule type" value="Genomic_DNA"/>
</dbReference>
<dbReference type="Pfam" id="PF06745">
    <property type="entry name" value="ATPase"/>
    <property type="match status" value="2"/>
</dbReference>
<feature type="domain" description="KaiC" evidence="8">
    <location>
        <begin position="37"/>
        <end position="265"/>
    </location>
</feature>
<dbReference type="PANTHER" id="PTHR42926">
    <property type="match status" value="1"/>
</dbReference>
<dbReference type="InterPro" id="IPR051347">
    <property type="entry name" value="Circadian_clock_KaiC-rel"/>
</dbReference>
<accession>A0A6J4TSP7</accession>
<proteinExistence type="predicted"/>